<protein>
    <submittedName>
        <fullName evidence="3">CpaF family protein</fullName>
    </submittedName>
</protein>
<evidence type="ECO:0000313" key="4">
    <source>
        <dbReference type="Proteomes" id="UP000466864"/>
    </source>
</evidence>
<dbReference type="PANTHER" id="PTHR30486:SF6">
    <property type="entry name" value="TYPE IV PILUS RETRACTATION ATPASE PILT"/>
    <property type="match status" value="1"/>
</dbReference>
<dbReference type="InterPro" id="IPR050921">
    <property type="entry name" value="T4SS_GSP_E_ATPase"/>
</dbReference>
<name>A0A7X2TP42_9FIRM</name>
<dbReference type="GO" id="GO:0016887">
    <property type="term" value="F:ATP hydrolysis activity"/>
    <property type="evidence" value="ECO:0007669"/>
    <property type="project" value="InterPro"/>
</dbReference>
<reference evidence="3 4" key="1">
    <citation type="submission" date="2019-08" db="EMBL/GenBank/DDBJ databases">
        <title>In-depth cultivation of the pig gut microbiome towards novel bacterial diversity and tailored functional studies.</title>
        <authorList>
            <person name="Wylensek D."/>
            <person name="Hitch T.C.A."/>
            <person name="Clavel T."/>
        </authorList>
    </citation>
    <scope>NUCLEOTIDE SEQUENCE [LARGE SCALE GENOMIC DNA]</scope>
    <source>
        <strain evidence="3 4">Oil+RF-744-WCA-WT-13</strain>
    </source>
</reference>
<sequence>MLTEQLGEEGYSEKEVQETVDRLIWQENPPLTLPQKEQIRKNLLYSVGKLDVLQELMNDTAVTEIMVNGYRKIFYEKDGVIRRWEKSFPSRERYEDVIQQIAGACNRVVNEQKPIADARLENGARVNVVLPPVALDGAVLTIRRFPDDPITMQRLVEMDSITEEAAEFLGDLVQARYSILIGGGTSTGKTTFLNALSGSIPEGERIITIEDNAELQLRGISNLVRLEARDASMEECREVSIRDLIRTALRMRPDRIIVGEVRGAEAVDFLVCLICTI</sequence>
<dbReference type="SUPFAM" id="SSF52540">
    <property type="entry name" value="P-loop containing nucleoside triphosphate hydrolases"/>
    <property type="match status" value="1"/>
</dbReference>
<dbReference type="Pfam" id="PF00437">
    <property type="entry name" value="T2SSE"/>
    <property type="match status" value="1"/>
</dbReference>
<evidence type="ECO:0000259" key="2">
    <source>
        <dbReference type="Pfam" id="PF00437"/>
    </source>
</evidence>
<organism evidence="3 4">
    <name type="scientific">Bilifractor porci</name>
    <dbReference type="NCBI Taxonomy" id="2606636"/>
    <lineage>
        <taxon>Bacteria</taxon>
        <taxon>Bacillati</taxon>
        <taxon>Bacillota</taxon>
        <taxon>Clostridia</taxon>
        <taxon>Lachnospirales</taxon>
        <taxon>Lachnospiraceae</taxon>
        <taxon>Bilifractor</taxon>
    </lineage>
</organism>
<comment type="caution">
    <text evidence="3">The sequence shown here is derived from an EMBL/GenBank/DDBJ whole genome shotgun (WGS) entry which is preliminary data.</text>
</comment>
<dbReference type="InterPro" id="IPR027417">
    <property type="entry name" value="P-loop_NTPase"/>
</dbReference>
<comment type="similarity">
    <text evidence="1">Belongs to the GSP E family.</text>
</comment>
<dbReference type="Proteomes" id="UP000466864">
    <property type="component" value="Unassembled WGS sequence"/>
</dbReference>
<dbReference type="PANTHER" id="PTHR30486">
    <property type="entry name" value="TWITCHING MOTILITY PROTEIN PILT"/>
    <property type="match status" value="1"/>
</dbReference>
<dbReference type="Gene3D" id="3.40.50.300">
    <property type="entry name" value="P-loop containing nucleotide triphosphate hydrolases"/>
    <property type="match status" value="1"/>
</dbReference>
<evidence type="ECO:0000313" key="3">
    <source>
        <dbReference type="EMBL" id="MST81623.1"/>
    </source>
</evidence>
<feature type="domain" description="Bacterial type II secretion system protein E" evidence="2">
    <location>
        <begin position="53"/>
        <end position="271"/>
    </location>
</feature>
<keyword evidence="4" id="KW-1185">Reference proteome</keyword>
<dbReference type="Gene3D" id="3.30.450.380">
    <property type="match status" value="1"/>
</dbReference>
<proteinExistence type="inferred from homology"/>
<accession>A0A7X2TP42</accession>
<dbReference type="EMBL" id="VUMV01000002">
    <property type="protein sequence ID" value="MST81623.1"/>
    <property type="molecule type" value="Genomic_DNA"/>
</dbReference>
<gene>
    <name evidence="3" type="ORF">FYJ60_04775</name>
</gene>
<dbReference type="InterPro" id="IPR001482">
    <property type="entry name" value="T2SS/T4SS_dom"/>
</dbReference>
<evidence type="ECO:0000256" key="1">
    <source>
        <dbReference type="ARBA" id="ARBA00006611"/>
    </source>
</evidence>
<dbReference type="AlphaFoldDB" id="A0A7X2TP42"/>